<dbReference type="InParanoid" id="A0A1Z5KLK3"/>
<dbReference type="GO" id="GO:0000162">
    <property type="term" value="P:L-tryptophan biosynthetic process"/>
    <property type="evidence" value="ECO:0007669"/>
    <property type="project" value="UniProtKB-UniPathway"/>
</dbReference>
<keyword evidence="8" id="KW-0456">Lyase</keyword>
<comment type="pathway">
    <text evidence="2">Amino-acid biosynthesis; L-tryptophan biosynthesis; L-tryptophan from chorismate: step 4/5.</text>
</comment>
<name>A0A1Z5KLK3_FISSO</name>
<dbReference type="AlphaFoldDB" id="A0A1Z5KLK3"/>
<proteinExistence type="predicted"/>
<comment type="catalytic activity">
    <reaction evidence="1">
        <text>1-(2-carboxyphenylamino)-1-deoxy-D-ribulose 5-phosphate + H(+) = (1S,2R)-1-C-(indol-3-yl)glycerol 3-phosphate + CO2 + H2O</text>
        <dbReference type="Rhea" id="RHEA:23476"/>
        <dbReference type="ChEBI" id="CHEBI:15377"/>
        <dbReference type="ChEBI" id="CHEBI:15378"/>
        <dbReference type="ChEBI" id="CHEBI:16526"/>
        <dbReference type="ChEBI" id="CHEBI:58613"/>
        <dbReference type="ChEBI" id="CHEBI:58866"/>
        <dbReference type="EC" id="4.1.1.48"/>
    </reaction>
</comment>
<dbReference type="Proteomes" id="UP000198406">
    <property type="component" value="Unassembled WGS sequence"/>
</dbReference>
<feature type="domain" description="Indole-3-glycerol phosphate synthase" evidence="10">
    <location>
        <begin position="78"/>
        <end position="318"/>
    </location>
</feature>
<dbReference type="PANTHER" id="PTHR22854">
    <property type="entry name" value="TRYPTOPHAN BIOSYNTHESIS PROTEIN"/>
    <property type="match status" value="1"/>
</dbReference>
<keyword evidence="4" id="KW-0028">Amino-acid biosynthesis</keyword>
<dbReference type="UniPathway" id="UPA00035">
    <property type="reaction ID" value="UER00043"/>
</dbReference>
<evidence type="ECO:0000256" key="9">
    <source>
        <dbReference type="SAM" id="SignalP"/>
    </source>
</evidence>
<dbReference type="GO" id="GO:0004640">
    <property type="term" value="F:phosphoribosylanthranilate isomerase activity"/>
    <property type="evidence" value="ECO:0007669"/>
    <property type="project" value="TreeGrafter"/>
</dbReference>
<feature type="signal peptide" evidence="9">
    <location>
        <begin position="1"/>
        <end position="22"/>
    </location>
</feature>
<evidence type="ECO:0000256" key="1">
    <source>
        <dbReference type="ARBA" id="ARBA00001633"/>
    </source>
</evidence>
<evidence type="ECO:0000256" key="5">
    <source>
        <dbReference type="ARBA" id="ARBA00022793"/>
    </source>
</evidence>
<keyword evidence="12" id="KW-1185">Reference proteome</keyword>
<dbReference type="SUPFAM" id="SSF51366">
    <property type="entry name" value="Ribulose-phoshate binding barrel"/>
    <property type="match status" value="1"/>
</dbReference>
<reference evidence="11 12" key="1">
    <citation type="journal article" date="2015" name="Plant Cell">
        <title>Oil accumulation by the oleaginous diatom Fistulifera solaris as revealed by the genome and transcriptome.</title>
        <authorList>
            <person name="Tanaka T."/>
            <person name="Maeda Y."/>
            <person name="Veluchamy A."/>
            <person name="Tanaka M."/>
            <person name="Abida H."/>
            <person name="Marechal E."/>
            <person name="Bowler C."/>
            <person name="Muto M."/>
            <person name="Sunaga Y."/>
            <person name="Tanaka M."/>
            <person name="Yoshino T."/>
            <person name="Taniguchi T."/>
            <person name="Fukuda Y."/>
            <person name="Nemoto M."/>
            <person name="Matsumoto M."/>
            <person name="Wong P.S."/>
            <person name="Aburatani S."/>
            <person name="Fujibuchi W."/>
        </authorList>
    </citation>
    <scope>NUCLEOTIDE SEQUENCE [LARGE SCALE GENOMIC DNA]</scope>
    <source>
        <strain evidence="11 12">JPCC DA0580</strain>
    </source>
</reference>
<evidence type="ECO:0000313" key="12">
    <source>
        <dbReference type="Proteomes" id="UP000198406"/>
    </source>
</evidence>
<dbReference type="InterPro" id="IPR045186">
    <property type="entry name" value="Indole-3-glycerol_P_synth"/>
</dbReference>
<dbReference type="OrthoDB" id="524799at2759"/>
<protein>
    <recommendedName>
        <fullName evidence="3">indole-3-glycerol-phosphate synthase</fullName>
        <ecNumber evidence="3">4.1.1.48</ecNumber>
    </recommendedName>
</protein>
<evidence type="ECO:0000256" key="4">
    <source>
        <dbReference type="ARBA" id="ARBA00022605"/>
    </source>
</evidence>
<keyword evidence="7" id="KW-0057">Aromatic amino acid biosynthesis</keyword>
<accession>A0A1Z5KLK3</accession>
<evidence type="ECO:0000313" key="11">
    <source>
        <dbReference type="EMBL" id="GAX27057.1"/>
    </source>
</evidence>
<dbReference type="Gene3D" id="3.20.20.70">
    <property type="entry name" value="Aldolase class I"/>
    <property type="match status" value="1"/>
</dbReference>
<dbReference type="GO" id="GO:0004425">
    <property type="term" value="F:indole-3-glycerol-phosphate synthase activity"/>
    <property type="evidence" value="ECO:0007669"/>
    <property type="project" value="UniProtKB-EC"/>
</dbReference>
<dbReference type="InterPro" id="IPR013798">
    <property type="entry name" value="Indole-3-glycerol_P_synth_dom"/>
</dbReference>
<feature type="chain" id="PRO_5012622470" description="indole-3-glycerol-phosphate synthase" evidence="9">
    <location>
        <begin position="23"/>
        <end position="364"/>
    </location>
</feature>
<dbReference type="EC" id="4.1.1.48" evidence="3"/>
<gene>
    <name evidence="11" type="ORF">FisN_9Lh379</name>
</gene>
<evidence type="ECO:0000256" key="7">
    <source>
        <dbReference type="ARBA" id="ARBA00023141"/>
    </source>
</evidence>
<keyword evidence="6" id="KW-0822">Tryptophan biosynthesis</keyword>
<keyword evidence="5" id="KW-0210">Decarboxylase</keyword>
<evidence type="ECO:0000256" key="6">
    <source>
        <dbReference type="ARBA" id="ARBA00022822"/>
    </source>
</evidence>
<evidence type="ECO:0000259" key="10">
    <source>
        <dbReference type="Pfam" id="PF00218"/>
    </source>
</evidence>
<evidence type="ECO:0000256" key="2">
    <source>
        <dbReference type="ARBA" id="ARBA00004696"/>
    </source>
</evidence>
<dbReference type="PANTHER" id="PTHR22854:SF2">
    <property type="entry name" value="INDOLE-3-GLYCEROL-PHOSPHATE SYNTHASE"/>
    <property type="match status" value="1"/>
</dbReference>
<dbReference type="InterPro" id="IPR011060">
    <property type="entry name" value="RibuloseP-bd_barrel"/>
</dbReference>
<organism evidence="11 12">
    <name type="scientific">Fistulifera solaris</name>
    <name type="common">Oleaginous diatom</name>
    <dbReference type="NCBI Taxonomy" id="1519565"/>
    <lineage>
        <taxon>Eukaryota</taxon>
        <taxon>Sar</taxon>
        <taxon>Stramenopiles</taxon>
        <taxon>Ochrophyta</taxon>
        <taxon>Bacillariophyta</taxon>
        <taxon>Bacillariophyceae</taxon>
        <taxon>Bacillariophycidae</taxon>
        <taxon>Naviculales</taxon>
        <taxon>Naviculaceae</taxon>
        <taxon>Fistulifera</taxon>
    </lineage>
</organism>
<dbReference type="Pfam" id="PF00218">
    <property type="entry name" value="IGPS"/>
    <property type="match status" value="1"/>
</dbReference>
<evidence type="ECO:0000256" key="3">
    <source>
        <dbReference type="ARBA" id="ARBA00012362"/>
    </source>
</evidence>
<dbReference type="EMBL" id="BDSP01000252">
    <property type="protein sequence ID" value="GAX27057.1"/>
    <property type="molecule type" value="Genomic_DNA"/>
</dbReference>
<keyword evidence="9" id="KW-0732">Signal</keyword>
<comment type="caution">
    <text evidence="11">The sequence shown here is derived from an EMBL/GenBank/DDBJ whole genome shotgun (WGS) entry which is preliminary data.</text>
</comment>
<dbReference type="InterPro" id="IPR013785">
    <property type="entry name" value="Aldolase_TIM"/>
</dbReference>
<sequence>MKMKRTLFLSLISLFSWESADSFLVLTPSLQIINNSISRPVTSLGAIAALAKKAKQNELRQYVEAGVPDSVMKIYQEMQNRYKNIDLLATDLPNKLQQELTRRRGTLTIIAEYNRKTRFTDSGIIKDLYDPEIVSPIFREYLASAIAVTADERMGACDYSTLEAFVKEQKRAHMEVPGPIMVINNDLILDELQIARTVDVGADAVVLSAAVLEKDELEKLLKCAAAVEVEAIVAVTSAEQAQQAIDMGARMISVQGISDNEERAALLQSLKMPEGRIVTTICNLGAAKGKGDLQEIEDAWFLRDKGYNSIIVGETLYKSGSLEIEHPGVIIRSMKSKSSLKFASPKASNGRGEGAREYLGDILM</sequence>
<evidence type="ECO:0000256" key="8">
    <source>
        <dbReference type="ARBA" id="ARBA00023239"/>
    </source>
</evidence>